<reference evidence="1 2" key="1">
    <citation type="journal article" date="2022" name="Int. J. Syst. Evol. Microbiol.">
        <title>Apilactobacillus apisilvae sp. nov., Nicolia spurrieriana gen. nov. sp. nov., Bombilactobacillus folatiphilus sp. nov. and Bombilactobacillus thymidiniphilus sp. nov., four new lactic acid bacterial isolates from stingless bees Tetragonula carbonaria and Austroplebeia australis.</title>
        <authorList>
            <person name="Oliphant S.A."/>
            <person name="Watson-Haigh N.S."/>
            <person name="Sumby K.M."/>
            <person name="Gardner J."/>
            <person name="Groom S."/>
            <person name="Jiranek V."/>
        </authorList>
    </citation>
    <scope>NUCLEOTIDE SEQUENCE [LARGE SCALE GENOMIC DNA]</scope>
    <source>
        <strain evidence="1 2">SG4_A1</strain>
    </source>
</reference>
<accession>A0ABY4PD31</accession>
<dbReference type="RefSeq" id="WP_249512868.1">
    <property type="nucleotide sequence ID" value="NZ_CP093365.1"/>
</dbReference>
<evidence type="ECO:0000313" key="2">
    <source>
        <dbReference type="Proteomes" id="UP000831947"/>
    </source>
</evidence>
<organism evidence="1 2">
    <name type="scientific">Bombilactobacillus thymidiniphilus</name>
    <dbReference type="NCBI Taxonomy" id="2923363"/>
    <lineage>
        <taxon>Bacteria</taxon>
        <taxon>Bacillati</taxon>
        <taxon>Bacillota</taxon>
        <taxon>Bacilli</taxon>
        <taxon>Lactobacillales</taxon>
        <taxon>Lactobacillaceae</taxon>
        <taxon>Bombilactobacillus</taxon>
    </lineage>
</organism>
<keyword evidence="2" id="KW-1185">Reference proteome</keyword>
<name>A0ABY4PD31_9LACO</name>
<evidence type="ECO:0000313" key="1">
    <source>
        <dbReference type="EMBL" id="UQS83683.1"/>
    </source>
</evidence>
<gene>
    <name evidence="1" type="ORF">MOO47_00325</name>
</gene>
<protein>
    <recommendedName>
        <fullName evidence="3">MucBP domain-containing protein</fullName>
    </recommendedName>
</protein>
<sequence length="86" mass="9502">MTVPNIPDYKATQTEIPMVDIDSDTAYQTIDVYYVPIQYSLTINYVDADGKTVSSQKYSGAKVSTITPQYDLPDGYQLASVLPTNV</sequence>
<dbReference type="EMBL" id="CP093365">
    <property type="protein sequence ID" value="UQS83683.1"/>
    <property type="molecule type" value="Genomic_DNA"/>
</dbReference>
<dbReference type="Proteomes" id="UP000831947">
    <property type="component" value="Chromosome"/>
</dbReference>
<evidence type="ECO:0008006" key="3">
    <source>
        <dbReference type="Google" id="ProtNLM"/>
    </source>
</evidence>
<proteinExistence type="predicted"/>